<evidence type="ECO:0000313" key="4">
    <source>
        <dbReference type="EMBL" id="KAJ3175397.1"/>
    </source>
</evidence>
<dbReference type="GO" id="GO:0005666">
    <property type="term" value="C:RNA polymerase III complex"/>
    <property type="evidence" value="ECO:0007669"/>
    <property type="project" value="TreeGrafter"/>
</dbReference>
<dbReference type="InterPro" id="IPR012340">
    <property type="entry name" value="NA-bd_OB-fold"/>
</dbReference>
<dbReference type="PANTHER" id="PTHR10917">
    <property type="entry name" value="DNA-DIRECTED RNA POLYMERASES I, II, AND III SUBUNIT RPABC3"/>
    <property type="match status" value="1"/>
</dbReference>
<dbReference type="GO" id="GO:0006351">
    <property type="term" value="P:DNA-templated transcription"/>
    <property type="evidence" value="ECO:0007669"/>
    <property type="project" value="InterPro"/>
</dbReference>
<gene>
    <name evidence="4" type="ORF">HDU87_006217</name>
</gene>
<dbReference type="AlphaFoldDB" id="A0AAD5TG50"/>
<dbReference type="GO" id="GO:0003899">
    <property type="term" value="F:DNA-directed RNA polymerase activity"/>
    <property type="evidence" value="ECO:0007669"/>
    <property type="project" value="InterPro"/>
</dbReference>
<dbReference type="GO" id="GO:0005665">
    <property type="term" value="C:RNA polymerase II, core complex"/>
    <property type="evidence" value="ECO:0007669"/>
    <property type="project" value="TreeGrafter"/>
</dbReference>
<keyword evidence="5" id="KW-1185">Reference proteome</keyword>
<dbReference type="PANTHER" id="PTHR10917:SF0">
    <property type="entry name" value="DNA-DIRECTED RNA POLYMERASES I, II, AND III SUBUNIT RPABC3"/>
    <property type="match status" value="1"/>
</dbReference>
<sequence>MKLDDLVIRPADTVILLQSQLFHSTFTVTEIDPYGKKFDRVSRITAKNESGNVEITLDVNTEIYPLQTHEKVSLALAANLSLDATFAGGDDAIAASSREAWRSGERSLADDYDYVMYGKVYKYDDSGSAGKVTISASFGGLLLCISGEYRQLQDLNTGMNIYLLMKK</sequence>
<dbReference type="SUPFAM" id="SSF50249">
    <property type="entry name" value="Nucleic acid-binding proteins"/>
    <property type="match status" value="1"/>
</dbReference>
<dbReference type="FunFam" id="2.40.50.140:FF:000191">
    <property type="entry name" value="DNA-directed RNA polymerases I, II, and III subunit RPABC3"/>
    <property type="match status" value="1"/>
</dbReference>
<protein>
    <recommendedName>
        <fullName evidence="6">DNA-directed RNA polymerases I, II, and III subunit RPABC3</fullName>
    </recommendedName>
</protein>
<evidence type="ECO:0000256" key="1">
    <source>
        <dbReference type="ARBA" id="ARBA00004123"/>
    </source>
</evidence>
<dbReference type="GO" id="GO:0005736">
    <property type="term" value="C:RNA polymerase I complex"/>
    <property type="evidence" value="ECO:0007669"/>
    <property type="project" value="TreeGrafter"/>
</dbReference>
<proteinExistence type="inferred from homology"/>
<dbReference type="PIRSF" id="PIRSF000779">
    <property type="entry name" value="RNA_pol_Rpb8"/>
    <property type="match status" value="1"/>
</dbReference>
<comment type="similarity">
    <text evidence="2">Belongs to the eukaryotic RPB8 RNA polymerase subunit family.</text>
</comment>
<evidence type="ECO:0000256" key="2">
    <source>
        <dbReference type="ARBA" id="ARBA00008912"/>
    </source>
</evidence>
<dbReference type="EMBL" id="JADGJQ010000052">
    <property type="protein sequence ID" value="KAJ3175397.1"/>
    <property type="molecule type" value="Genomic_DNA"/>
</dbReference>
<name>A0AAD5TG50_9FUNG</name>
<accession>A0AAD5TG50</accession>
<dbReference type="Pfam" id="PF03870">
    <property type="entry name" value="RNA_pol_Rpb8"/>
    <property type="match status" value="1"/>
</dbReference>
<reference evidence="4" key="1">
    <citation type="submission" date="2020-05" db="EMBL/GenBank/DDBJ databases">
        <title>Phylogenomic resolution of chytrid fungi.</title>
        <authorList>
            <person name="Stajich J.E."/>
            <person name="Amses K."/>
            <person name="Simmons R."/>
            <person name="Seto K."/>
            <person name="Myers J."/>
            <person name="Bonds A."/>
            <person name="Quandt C.A."/>
            <person name="Barry K."/>
            <person name="Liu P."/>
            <person name="Grigoriev I."/>
            <person name="Longcore J.E."/>
            <person name="James T.Y."/>
        </authorList>
    </citation>
    <scope>NUCLEOTIDE SEQUENCE</scope>
    <source>
        <strain evidence="4">JEL0379</strain>
    </source>
</reference>
<dbReference type="InterPro" id="IPR005570">
    <property type="entry name" value="RPABC3"/>
</dbReference>
<evidence type="ECO:0000313" key="5">
    <source>
        <dbReference type="Proteomes" id="UP001212152"/>
    </source>
</evidence>
<dbReference type="Proteomes" id="UP001212152">
    <property type="component" value="Unassembled WGS sequence"/>
</dbReference>
<dbReference type="SMART" id="SM00658">
    <property type="entry name" value="RPOL8c"/>
    <property type="match status" value="1"/>
</dbReference>
<keyword evidence="3" id="KW-0539">Nucleus</keyword>
<evidence type="ECO:0000256" key="3">
    <source>
        <dbReference type="ARBA" id="ARBA00023242"/>
    </source>
</evidence>
<evidence type="ECO:0008006" key="6">
    <source>
        <dbReference type="Google" id="ProtNLM"/>
    </source>
</evidence>
<comment type="caution">
    <text evidence="4">The sequence shown here is derived from an EMBL/GenBank/DDBJ whole genome shotgun (WGS) entry which is preliminary data.</text>
</comment>
<organism evidence="4 5">
    <name type="scientific">Geranomyces variabilis</name>
    <dbReference type="NCBI Taxonomy" id="109894"/>
    <lineage>
        <taxon>Eukaryota</taxon>
        <taxon>Fungi</taxon>
        <taxon>Fungi incertae sedis</taxon>
        <taxon>Chytridiomycota</taxon>
        <taxon>Chytridiomycota incertae sedis</taxon>
        <taxon>Chytridiomycetes</taxon>
        <taxon>Spizellomycetales</taxon>
        <taxon>Powellomycetaceae</taxon>
        <taxon>Geranomyces</taxon>
    </lineage>
</organism>
<dbReference type="Gene3D" id="2.40.50.140">
    <property type="entry name" value="Nucleic acid-binding proteins"/>
    <property type="match status" value="1"/>
</dbReference>
<comment type="subcellular location">
    <subcellularLocation>
        <location evidence="1">Nucleus</location>
    </subcellularLocation>
</comment>